<dbReference type="InterPro" id="IPR000276">
    <property type="entry name" value="GPCR_Rhodpsn"/>
</dbReference>
<protein>
    <recommendedName>
        <fullName evidence="14">Olfactory receptor</fullName>
    </recommendedName>
</protein>
<dbReference type="PRINTS" id="PR00245">
    <property type="entry name" value="OLFACTORYR"/>
</dbReference>
<keyword evidence="17" id="KW-1185">Reference proteome</keyword>
<evidence type="ECO:0000256" key="14">
    <source>
        <dbReference type="RuleBase" id="RU363047"/>
    </source>
</evidence>
<dbReference type="GO" id="GO:0004984">
    <property type="term" value="F:olfactory receptor activity"/>
    <property type="evidence" value="ECO:0007669"/>
    <property type="project" value="InterPro"/>
</dbReference>
<dbReference type="PROSITE" id="PS50262">
    <property type="entry name" value="G_PROTEIN_RECEP_F1_2"/>
    <property type="match status" value="1"/>
</dbReference>
<dbReference type="EMBL" id="JAACNH010000009">
    <property type="protein sequence ID" value="KAG8433542.1"/>
    <property type="molecule type" value="Genomic_DNA"/>
</dbReference>
<evidence type="ECO:0000313" key="17">
    <source>
        <dbReference type="Proteomes" id="UP000812440"/>
    </source>
</evidence>
<dbReference type="GO" id="GO:0004930">
    <property type="term" value="F:G protein-coupled receptor activity"/>
    <property type="evidence" value="ECO:0007669"/>
    <property type="project" value="UniProtKB-KW"/>
</dbReference>
<feature type="transmembrane region" description="Helical" evidence="14">
    <location>
        <begin position="146"/>
        <end position="172"/>
    </location>
</feature>
<keyword evidence="4 13" id="KW-0812">Transmembrane</keyword>
<keyword evidence="9" id="KW-1015">Disulfide bond</keyword>
<feature type="transmembrane region" description="Helical" evidence="14">
    <location>
        <begin position="282"/>
        <end position="301"/>
    </location>
</feature>
<dbReference type="FunFam" id="1.20.1070.10:FF:000010">
    <property type="entry name" value="Olfactory receptor"/>
    <property type="match status" value="1"/>
</dbReference>
<gene>
    <name evidence="16" type="ORF">GDO86_017731</name>
</gene>
<reference evidence="16" key="1">
    <citation type="thesis" date="2020" institute="ProQuest LLC" country="789 East Eisenhower Parkway, Ann Arbor, MI, USA">
        <title>Comparative Genomics and Chromosome Evolution.</title>
        <authorList>
            <person name="Mudd A.B."/>
        </authorList>
    </citation>
    <scope>NUCLEOTIDE SEQUENCE</scope>
    <source>
        <strain evidence="16">Female2</strain>
        <tissue evidence="16">Blood</tissue>
    </source>
</reference>
<evidence type="ECO:0000256" key="8">
    <source>
        <dbReference type="ARBA" id="ARBA00023136"/>
    </source>
</evidence>
<dbReference type="InterPro" id="IPR017452">
    <property type="entry name" value="GPCR_Rhodpsn_7TM"/>
</dbReference>
<feature type="transmembrane region" description="Helical" evidence="14">
    <location>
        <begin position="210"/>
        <end position="231"/>
    </location>
</feature>
<dbReference type="GO" id="GO:0005886">
    <property type="term" value="C:plasma membrane"/>
    <property type="evidence" value="ECO:0007669"/>
    <property type="project" value="UniProtKB-SubCell"/>
</dbReference>
<sequence length="320" mass="36615">MNELQVLQQNSQNNSVLQEVLLLGFQGPRSSRFLLFTMFTGIYTLILSGNILIIFTTISNQLLHSPMYFFLCNLSLSEMLLTTNIIPKMLQVLIRNRATMSLFGCLTQFFFFGIFILTDTFLLTAMSYDRYLAICRPLHYSNTMHFWLICYLSAACWIIPYLVMSASMGIFLKLHYCGKRNQIDHFFCDRGPIVRLACSDTAAADTAFEFISASCSLFPFIFIILTYVFIVRDIIKIQSVTGKRKAFSTCSSHLSVVSTHYLTLFIVYLVPISSHSLLINKFLSLLYTVVTPLLNPFIYSLSNREIKEAIGLPLKFRKKV</sequence>
<dbReference type="PROSITE" id="PS00237">
    <property type="entry name" value="G_PROTEIN_RECEP_F1_1"/>
    <property type="match status" value="1"/>
</dbReference>
<evidence type="ECO:0000313" key="16">
    <source>
        <dbReference type="EMBL" id="KAG8433542.1"/>
    </source>
</evidence>
<dbReference type="SUPFAM" id="SSF81321">
    <property type="entry name" value="Family A G protein-coupled receptor-like"/>
    <property type="match status" value="1"/>
</dbReference>
<evidence type="ECO:0000259" key="15">
    <source>
        <dbReference type="PROSITE" id="PS50262"/>
    </source>
</evidence>
<evidence type="ECO:0000256" key="2">
    <source>
        <dbReference type="ARBA" id="ARBA00022475"/>
    </source>
</evidence>
<organism evidence="16 17">
    <name type="scientific">Hymenochirus boettgeri</name>
    <name type="common">Congo dwarf clawed frog</name>
    <dbReference type="NCBI Taxonomy" id="247094"/>
    <lineage>
        <taxon>Eukaryota</taxon>
        <taxon>Metazoa</taxon>
        <taxon>Chordata</taxon>
        <taxon>Craniata</taxon>
        <taxon>Vertebrata</taxon>
        <taxon>Euteleostomi</taxon>
        <taxon>Amphibia</taxon>
        <taxon>Batrachia</taxon>
        <taxon>Anura</taxon>
        <taxon>Pipoidea</taxon>
        <taxon>Pipidae</taxon>
        <taxon>Pipinae</taxon>
        <taxon>Hymenochirus</taxon>
    </lineage>
</organism>
<dbReference type="InterPro" id="IPR050939">
    <property type="entry name" value="Olfactory_GPCR1"/>
</dbReference>
<evidence type="ECO:0000256" key="6">
    <source>
        <dbReference type="ARBA" id="ARBA00022989"/>
    </source>
</evidence>
<keyword evidence="5 14" id="KW-0552">Olfaction</keyword>
<feature type="transmembrane region" description="Helical" evidence="14">
    <location>
        <begin position="33"/>
        <end position="55"/>
    </location>
</feature>
<evidence type="ECO:0000256" key="3">
    <source>
        <dbReference type="ARBA" id="ARBA00022606"/>
    </source>
</evidence>
<dbReference type="PANTHER" id="PTHR24242:SF393">
    <property type="entry name" value="OLFACTORY RECEPTOR"/>
    <property type="match status" value="1"/>
</dbReference>
<feature type="transmembrane region" description="Helical" evidence="14">
    <location>
        <begin position="252"/>
        <end position="270"/>
    </location>
</feature>
<evidence type="ECO:0000256" key="4">
    <source>
        <dbReference type="ARBA" id="ARBA00022692"/>
    </source>
</evidence>
<evidence type="ECO:0000256" key="13">
    <source>
        <dbReference type="RuleBase" id="RU000688"/>
    </source>
</evidence>
<dbReference type="AlphaFoldDB" id="A0A8T2INJ1"/>
<comment type="similarity">
    <text evidence="13">Belongs to the G-protein coupled receptor 1 family.</text>
</comment>
<keyword evidence="3 14" id="KW-0716">Sensory transduction</keyword>
<keyword evidence="6 14" id="KW-1133">Transmembrane helix</keyword>
<evidence type="ECO:0000256" key="11">
    <source>
        <dbReference type="ARBA" id="ARBA00023180"/>
    </source>
</evidence>
<accession>A0A8T2INJ1</accession>
<keyword evidence="10 13" id="KW-0675">Receptor</keyword>
<keyword evidence="12 13" id="KW-0807">Transducer</keyword>
<evidence type="ECO:0000256" key="10">
    <source>
        <dbReference type="ARBA" id="ARBA00023170"/>
    </source>
</evidence>
<dbReference type="Pfam" id="PF13853">
    <property type="entry name" value="7tm_4"/>
    <property type="match status" value="1"/>
</dbReference>
<comment type="caution">
    <text evidence="16">The sequence shown here is derived from an EMBL/GenBank/DDBJ whole genome shotgun (WGS) entry which is preliminary data.</text>
</comment>
<dbReference type="Gene3D" id="1.20.1070.10">
    <property type="entry name" value="Rhodopsin 7-helix transmembrane proteins"/>
    <property type="match status" value="1"/>
</dbReference>
<dbReference type="Proteomes" id="UP000812440">
    <property type="component" value="Chromosome 9"/>
</dbReference>
<dbReference type="InterPro" id="IPR000725">
    <property type="entry name" value="Olfact_rcpt"/>
</dbReference>
<evidence type="ECO:0000256" key="5">
    <source>
        <dbReference type="ARBA" id="ARBA00022725"/>
    </source>
</evidence>
<name>A0A8T2INJ1_9PIPI</name>
<feature type="transmembrane region" description="Helical" evidence="14">
    <location>
        <begin position="98"/>
        <end position="125"/>
    </location>
</feature>
<dbReference type="PRINTS" id="PR00237">
    <property type="entry name" value="GPCRRHODOPSN"/>
</dbReference>
<comment type="subcellular location">
    <subcellularLocation>
        <location evidence="1 14">Cell membrane</location>
        <topology evidence="1 14">Multi-pass membrane protein</topology>
    </subcellularLocation>
</comment>
<keyword evidence="11" id="KW-0325">Glycoprotein</keyword>
<evidence type="ECO:0000256" key="7">
    <source>
        <dbReference type="ARBA" id="ARBA00023040"/>
    </source>
</evidence>
<keyword evidence="7 13" id="KW-0297">G-protein coupled receptor</keyword>
<evidence type="ECO:0000256" key="12">
    <source>
        <dbReference type="ARBA" id="ARBA00023224"/>
    </source>
</evidence>
<keyword evidence="8 14" id="KW-0472">Membrane</keyword>
<evidence type="ECO:0000256" key="9">
    <source>
        <dbReference type="ARBA" id="ARBA00023157"/>
    </source>
</evidence>
<dbReference type="PANTHER" id="PTHR24242">
    <property type="entry name" value="G-PROTEIN COUPLED RECEPTOR"/>
    <property type="match status" value="1"/>
</dbReference>
<keyword evidence="2 14" id="KW-1003">Cell membrane</keyword>
<feature type="domain" description="G-protein coupled receptors family 1 profile" evidence="15">
    <location>
        <begin position="49"/>
        <end position="299"/>
    </location>
</feature>
<proteinExistence type="inferred from homology"/>
<evidence type="ECO:0000256" key="1">
    <source>
        <dbReference type="ARBA" id="ARBA00004651"/>
    </source>
</evidence>
<feature type="transmembrane region" description="Helical" evidence="14">
    <location>
        <begin position="67"/>
        <end position="86"/>
    </location>
</feature>